<reference evidence="1 2" key="1">
    <citation type="submission" date="2014-08" db="EMBL/GenBank/DDBJ databases">
        <title>Clostridium innocuum, an unnegligible vancomycin-resistant pathogen causing extra-intestinal infections.</title>
        <authorList>
            <person name="Feng Y."/>
            <person name="Chiu C.-H."/>
        </authorList>
    </citation>
    <scope>NUCLEOTIDE SEQUENCE [LARGE SCALE GENOMIC DNA]</scope>
    <source>
        <strain evidence="1 2">AN88</strain>
    </source>
</reference>
<dbReference type="EMBL" id="JQIF01000065">
    <property type="protein sequence ID" value="KGJ52493.1"/>
    <property type="molecule type" value="Genomic_DNA"/>
</dbReference>
<organism evidence="1 2">
    <name type="scientific">Clostridium innocuum</name>
    <dbReference type="NCBI Taxonomy" id="1522"/>
    <lineage>
        <taxon>Bacteria</taxon>
        <taxon>Bacillati</taxon>
        <taxon>Bacillota</taxon>
        <taxon>Clostridia</taxon>
        <taxon>Eubacteriales</taxon>
        <taxon>Clostridiaceae</taxon>
        <taxon>Clostridium</taxon>
    </lineage>
</organism>
<name>A0A099I6J9_CLOIN</name>
<proteinExistence type="predicted"/>
<gene>
    <name evidence="1" type="ORF">CIAN88_14705</name>
</gene>
<evidence type="ECO:0000313" key="2">
    <source>
        <dbReference type="Proteomes" id="UP000030008"/>
    </source>
</evidence>
<sequence length="111" mass="13188">MCKKAAAEIEQKKTDIYLAVREYEFMKALAEDSDFKRTENAISDIIEKERIISTMMDNYLTGVEKISDNDLANQFFHFYTNYREQEEMMEQKMYLRGFKDCIELLKKTGVI</sequence>
<dbReference type="RefSeq" id="WP_044906255.1">
    <property type="nucleotide sequence ID" value="NZ_JQIF01000065.1"/>
</dbReference>
<dbReference type="AlphaFoldDB" id="A0A099I6J9"/>
<protein>
    <submittedName>
        <fullName evidence="1">Uncharacterized protein</fullName>
    </submittedName>
</protein>
<comment type="caution">
    <text evidence="1">The sequence shown here is derived from an EMBL/GenBank/DDBJ whole genome shotgun (WGS) entry which is preliminary data.</text>
</comment>
<accession>A0A099I6J9</accession>
<evidence type="ECO:0000313" key="1">
    <source>
        <dbReference type="EMBL" id="KGJ52493.1"/>
    </source>
</evidence>
<dbReference type="Proteomes" id="UP000030008">
    <property type="component" value="Unassembled WGS sequence"/>
</dbReference>